<feature type="compositionally biased region" description="Basic and acidic residues" evidence="1">
    <location>
        <begin position="57"/>
        <end position="84"/>
    </location>
</feature>
<feature type="compositionally biased region" description="Basic residues" evidence="1">
    <location>
        <begin position="1"/>
        <end position="13"/>
    </location>
</feature>
<sequence length="120" mass="13727">GRVRDRRGVRRVQGRGEHDEERAAHLARHGRVAVGRHDGRRREEDRHRRHRVPGPRVRPDDRRAAGQEEVRPRRGRPQADEAGGRVRPPTPRPEARQGGRRALPLALLPHELGPRPAQDV</sequence>
<gene>
    <name evidence="2" type="ORF">AVDCRST_MAG41-1963</name>
</gene>
<dbReference type="AlphaFoldDB" id="A0A6J4IGI7"/>
<dbReference type="EMBL" id="CADCTP010000181">
    <property type="protein sequence ID" value="CAA9252043.1"/>
    <property type="molecule type" value="Genomic_DNA"/>
</dbReference>
<name>A0A6J4IGI7_9ACTN</name>
<feature type="compositionally biased region" description="Basic and acidic residues" evidence="1">
    <location>
        <begin position="14"/>
        <end position="24"/>
    </location>
</feature>
<evidence type="ECO:0000313" key="2">
    <source>
        <dbReference type="EMBL" id="CAA9252043.1"/>
    </source>
</evidence>
<organism evidence="2">
    <name type="scientific">uncultured Mycobacteriales bacterium</name>
    <dbReference type="NCBI Taxonomy" id="581187"/>
    <lineage>
        <taxon>Bacteria</taxon>
        <taxon>Bacillati</taxon>
        <taxon>Actinomycetota</taxon>
        <taxon>Actinomycetes</taxon>
        <taxon>Mycobacteriales</taxon>
        <taxon>environmental samples</taxon>
    </lineage>
</organism>
<reference evidence="2" key="1">
    <citation type="submission" date="2020-02" db="EMBL/GenBank/DDBJ databases">
        <authorList>
            <person name="Meier V. D."/>
        </authorList>
    </citation>
    <scope>NUCLEOTIDE SEQUENCE</scope>
    <source>
        <strain evidence="2">AVDCRST_MAG41</strain>
    </source>
</reference>
<accession>A0A6J4IGI7</accession>
<proteinExistence type="predicted"/>
<feature type="non-terminal residue" evidence="2">
    <location>
        <position position="1"/>
    </location>
</feature>
<feature type="region of interest" description="Disordered" evidence="1">
    <location>
        <begin position="1"/>
        <end position="120"/>
    </location>
</feature>
<protein>
    <submittedName>
        <fullName evidence="2">Uncharacterized protein</fullName>
    </submittedName>
</protein>
<feature type="compositionally biased region" description="Basic and acidic residues" evidence="1">
    <location>
        <begin position="35"/>
        <end position="46"/>
    </location>
</feature>
<feature type="non-terminal residue" evidence="2">
    <location>
        <position position="120"/>
    </location>
</feature>
<evidence type="ECO:0000256" key="1">
    <source>
        <dbReference type="SAM" id="MobiDB-lite"/>
    </source>
</evidence>